<dbReference type="Pfam" id="PF12801">
    <property type="entry name" value="Fer4_5"/>
    <property type="match status" value="1"/>
</dbReference>
<comment type="caution">
    <text evidence="10">The sequence shown here is derived from an EMBL/GenBank/DDBJ whole genome shotgun (WGS) entry which is preliminary data.</text>
</comment>
<evidence type="ECO:0000256" key="5">
    <source>
        <dbReference type="ARBA" id="ARBA00023004"/>
    </source>
</evidence>
<proteinExistence type="predicted"/>
<dbReference type="PROSITE" id="PS00198">
    <property type="entry name" value="4FE4S_FER_1"/>
    <property type="match status" value="1"/>
</dbReference>
<keyword evidence="2" id="KW-0004">4Fe-4S</keyword>
<dbReference type="Pfam" id="PF11614">
    <property type="entry name" value="FixG_C"/>
    <property type="match status" value="1"/>
</dbReference>
<evidence type="ECO:0000256" key="8">
    <source>
        <dbReference type="SAM" id="Phobius"/>
    </source>
</evidence>
<evidence type="ECO:0000256" key="2">
    <source>
        <dbReference type="ARBA" id="ARBA00022485"/>
    </source>
</evidence>
<dbReference type="InterPro" id="IPR032879">
    <property type="entry name" value="FixG_C"/>
</dbReference>
<feature type="region of interest" description="Disordered" evidence="7">
    <location>
        <begin position="1"/>
        <end position="26"/>
    </location>
</feature>
<keyword evidence="3" id="KW-0479">Metal-binding</keyword>
<evidence type="ECO:0000313" key="11">
    <source>
        <dbReference type="Proteomes" id="UP000664405"/>
    </source>
</evidence>
<protein>
    <submittedName>
        <fullName evidence="10">Cytochrome c oxidase accessory protein CcoG</fullName>
    </submittedName>
</protein>
<dbReference type="Pfam" id="PF13746">
    <property type="entry name" value="Fer4_18"/>
    <property type="match status" value="1"/>
</dbReference>
<organism evidence="10 11">
    <name type="scientific">Thalassospira povalilytica</name>
    <dbReference type="NCBI Taxonomy" id="732237"/>
    <lineage>
        <taxon>Bacteria</taxon>
        <taxon>Pseudomonadati</taxon>
        <taxon>Pseudomonadota</taxon>
        <taxon>Alphaproteobacteria</taxon>
        <taxon>Rhodospirillales</taxon>
        <taxon>Thalassospiraceae</taxon>
        <taxon>Thalassospira</taxon>
    </lineage>
</organism>
<dbReference type="InterPro" id="IPR017900">
    <property type="entry name" value="4Fe4S_Fe_S_CS"/>
</dbReference>
<evidence type="ECO:0000259" key="9">
    <source>
        <dbReference type="PROSITE" id="PS51379"/>
    </source>
</evidence>
<keyword evidence="8" id="KW-0812">Transmembrane</keyword>
<dbReference type="SUPFAM" id="SSF54862">
    <property type="entry name" value="4Fe-4S ferredoxins"/>
    <property type="match status" value="1"/>
</dbReference>
<dbReference type="AlphaFoldDB" id="A0A8I1MBP7"/>
<dbReference type="EMBL" id="JAEKJW010000003">
    <property type="protein sequence ID" value="MBN8198441.1"/>
    <property type="molecule type" value="Genomic_DNA"/>
</dbReference>
<name>A0A8I1MBP7_9PROT</name>
<keyword evidence="5" id="KW-0408">Iron</keyword>
<feature type="transmembrane region" description="Helical" evidence="8">
    <location>
        <begin position="209"/>
        <end position="229"/>
    </location>
</feature>
<sequence length="501" mass="56402">MAMSSLPHPDAEHTASPLVSDGSDYDDQPLYKTRDKVYPKRVSGRFRNLKWFALIALLSIYWLVPWIRWDRGPSAPDQAVLIDMDLGRAYFFFIEIWPQEVYYITGILIMAAIGLFLATSLFGRIWCGYGCPQTVWTDLFMLVERYIQGDRNARVRLDQSKWTFEKFWKIGATHLAWIAIAMATGGAFVLYFNDAPTVIVDVFTGNATLAVYVTIAFLTFSTYLLAGWAREQVCTYMCPWPRFQSAMLDDESLIVTYEGWRGEARGPLKRKNLTRGEVPETGHCIDCRACVNVCPTGIDIRDGLQMECIGCGLCIDACNDIMDKVGFPRDLVRFDSVQNTQLRAQGKATRVRIIRPRTIFYAAILTVVASVMMFGLLNRSVLELNVLRDRNPLFVTLSDGDVRNGYTVKLLNKEQSLKTYELTVSGLTISDFQIIGQTPNQKGTFDLEVAPDRVGSFRVFIAADPSALDGDATPFEFTVTDTETGNTETYDTVFAGPKTDR</sequence>
<dbReference type="GO" id="GO:0051539">
    <property type="term" value="F:4 iron, 4 sulfur cluster binding"/>
    <property type="evidence" value="ECO:0007669"/>
    <property type="project" value="UniProtKB-KW"/>
</dbReference>
<feature type="transmembrane region" description="Helical" evidence="8">
    <location>
        <begin position="359"/>
        <end position="377"/>
    </location>
</feature>
<dbReference type="InterPro" id="IPR013783">
    <property type="entry name" value="Ig-like_fold"/>
</dbReference>
<feature type="transmembrane region" description="Helical" evidence="8">
    <location>
        <begin position="49"/>
        <end position="67"/>
    </location>
</feature>
<keyword evidence="6" id="KW-0411">Iron-sulfur</keyword>
<keyword evidence="4" id="KW-0249">Electron transport</keyword>
<feature type="transmembrane region" description="Helical" evidence="8">
    <location>
        <begin position="167"/>
        <end position="189"/>
    </location>
</feature>
<accession>A0A8I1MBP7</accession>
<dbReference type="InterPro" id="IPR051684">
    <property type="entry name" value="Electron_Trans/Redox"/>
</dbReference>
<dbReference type="Gene3D" id="2.60.40.10">
    <property type="entry name" value="Immunoglobulins"/>
    <property type="match status" value="1"/>
</dbReference>
<evidence type="ECO:0000256" key="6">
    <source>
        <dbReference type="ARBA" id="ARBA00023014"/>
    </source>
</evidence>
<dbReference type="InterPro" id="IPR014116">
    <property type="entry name" value="Cyt_c_oxidase_cbb3_FixG"/>
</dbReference>
<feature type="domain" description="4Fe-4S ferredoxin-type" evidence="9">
    <location>
        <begin position="274"/>
        <end position="303"/>
    </location>
</feature>
<dbReference type="NCBIfam" id="TIGR02745">
    <property type="entry name" value="ccoG_rdxA_fixG"/>
    <property type="match status" value="1"/>
</dbReference>
<evidence type="ECO:0000256" key="7">
    <source>
        <dbReference type="SAM" id="MobiDB-lite"/>
    </source>
</evidence>
<keyword evidence="8" id="KW-0472">Membrane</keyword>
<keyword evidence="1" id="KW-0813">Transport</keyword>
<evidence type="ECO:0000256" key="3">
    <source>
        <dbReference type="ARBA" id="ARBA00022723"/>
    </source>
</evidence>
<gene>
    <name evidence="10" type="primary">ccoG</name>
    <name evidence="10" type="ORF">JF547_18370</name>
</gene>
<dbReference type="PROSITE" id="PS51379">
    <property type="entry name" value="4FE4S_FER_2"/>
    <property type="match status" value="1"/>
</dbReference>
<evidence type="ECO:0000256" key="4">
    <source>
        <dbReference type="ARBA" id="ARBA00022982"/>
    </source>
</evidence>
<feature type="transmembrane region" description="Helical" evidence="8">
    <location>
        <begin position="101"/>
        <end position="122"/>
    </location>
</feature>
<evidence type="ECO:0000313" key="10">
    <source>
        <dbReference type="EMBL" id="MBN8198441.1"/>
    </source>
</evidence>
<evidence type="ECO:0000256" key="1">
    <source>
        <dbReference type="ARBA" id="ARBA00022448"/>
    </source>
</evidence>
<dbReference type="GO" id="GO:0046872">
    <property type="term" value="F:metal ion binding"/>
    <property type="evidence" value="ECO:0007669"/>
    <property type="project" value="UniProtKB-KW"/>
</dbReference>
<keyword evidence="8" id="KW-1133">Transmembrane helix</keyword>
<dbReference type="Proteomes" id="UP000664405">
    <property type="component" value="Unassembled WGS sequence"/>
</dbReference>
<reference evidence="10" key="1">
    <citation type="submission" date="2020-12" db="EMBL/GenBank/DDBJ databases">
        <title>Oil enriched cultivation method for isolating marine PHA-producing bacteria.</title>
        <authorList>
            <person name="Zheng W."/>
            <person name="Yu S."/>
            <person name="Huang Y."/>
        </authorList>
    </citation>
    <scope>NUCLEOTIDE SEQUENCE</scope>
    <source>
        <strain evidence="10">SY-2-3</strain>
    </source>
</reference>
<dbReference type="GO" id="GO:0005886">
    <property type="term" value="C:plasma membrane"/>
    <property type="evidence" value="ECO:0007669"/>
    <property type="project" value="TreeGrafter"/>
</dbReference>
<dbReference type="InterPro" id="IPR017896">
    <property type="entry name" value="4Fe4S_Fe-S-bd"/>
</dbReference>
<dbReference type="PANTHER" id="PTHR30176">
    <property type="entry name" value="FERREDOXIN-TYPE PROTEIN NAPH"/>
    <property type="match status" value="1"/>
</dbReference>
<dbReference type="PANTHER" id="PTHR30176:SF3">
    <property type="entry name" value="FERREDOXIN-TYPE PROTEIN NAPH"/>
    <property type="match status" value="1"/>
</dbReference>